<gene>
    <name evidence="2" type="ORF">F511_08663</name>
</gene>
<sequence>MMRSIIVFLVMVLAVAGGRIPAAAPPLSSAEFLQVSGSPTAVQPLIMVEEDYGIWNPSPYFGGGDYGGPIPHAMAHAVHTSRN</sequence>
<proteinExistence type="predicted"/>
<feature type="chain" id="PRO_5016332991" evidence="1">
    <location>
        <begin position="18"/>
        <end position="83"/>
    </location>
</feature>
<dbReference type="AlphaFoldDB" id="A0A2Z7ACT9"/>
<evidence type="ECO:0000313" key="2">
    <source>
        <dbReference type="EMBL" id="KZV18857.1"/>
    </source>
</evidence>
<dbReference type="Proteomes" id="UP000250235">
    <property type="component" value="Unassembled WGS sequence"/>
</dbReference>
<keyword evidence="1" id="KW-0732">Signal</keyword>
<protein>
    <submittedName>
        <fullName evidence="2">Uncharacterized protein</fullName>
    </submittedName>
</protein>
<reference evidence="2 3" key="1">
    <citation type="journal article" date="2015" name="Proc. Natl. Acad. Sci. U.S.A.">
        <title>The resurrection genome of Boea hygrometrica: A blueprint for survival of dehydration.</title>
        <authorList>
            <person name="Xiao L."/>
            <person name="Yang G."/>
            <person name="Zhang L."/>
            <person name="Yang X."/>
            <person name="Zhao S."/>
            <person name="Ji Z."/>
            <person name="Zhou Q."/>
            <person name="Hu M."/>
            <person name="Wang Y."/>
            <person name="Chen M."/>
            <person name="Xu Y."/>
            <person name="Jin H."/>
            <person name="Xiao X."/>
            <person name="Hu G."/>
            <person name="Bao F."/>
            <person name="Hu Y."/>
            <person name="Wan P."/>
            <person name="Li L."/>
            <person name="Deng X."/>
            <person name="Kuang T."/>
            <person name="Xiang C."/>
            <person name="Zhu J.K."/>
            <person name="Oliver M.J."/>
            <person name="He Y."/>
        </authorList>
    </citation>
    <scope>NUCLEOTIDE SEQUENCE [LARGE SCALE GENOMIC DNA]</scope>
    <source>
        <strain evidence="3">cv. XS01</strain>
    </source>
</reference>
<dbReference type="OrthoDB" id="1749326at2759"/>
<evidence type="ECO:0000256" key="1">
    <source>
        <dbReference type="SAM" id="SignalP"/>
    </source>
</evidence>
<evidence type="ECO:0000313" key="3">
    <source>
        <dbReference type="Proteomes" id="UP000250235"/>
    </source>
</evidence>
<feature type="signal peptide" evidence="1">
    <location>
        <begin position="1"/>
        <end position="17"/>
    </location>
</feature>
<accession>A0A2Z7ACT9</accession>
<dbReference type="EMBL" id="KV017185">
    <property type="protein sequence ID" value="KZV18857.1"/>
    <property type="molecule type" value="Genomic_DNA"/>
</dbReference>
<organism evidence="2 3">
    <name type="scientific">Dorcoceras hygrometricum</name>
    <dbReference type="NCBI Taxonomy" id="472368"/>
    <lineage>
        <taxon>Eukaryota</taxon>
        <taxon>Viridiplantae</taxon>
        <taxon>Streptophyta</taxon>
        <taxon>Embryophyta</taxon>
        <taxon>Tracheophyta</taxon>
        <taxon>Spermatophyta</taxon>
        <taxon>Magnoliopsida</taxon>
        <taxon>eudicotyledons</taxon>
        <taxon>Gunneridae</taxon>
        <taxon>Pentapetalae</taxon>
        <taxon>asterids</taxon>
        <taxon>lamiids</taxon>
        <taxon>Lamiales</taxon>
        <taxon>Gesneriaceae</taxon>
        <taxon>Didymocarpoideae</taxon>
        <taxon>Trichosporeae</taxon>
        <taxon>Loxocarpinae</taxon>
        <taxon>Dorcoceras</taxon>
    </lineage>
</organism>
<keyword evidence="3" id="KW-1185">Reference proteome</keyword>
<name>A0A2Z7ACT9_9LAMI</name>